<feature type="transmembrane region" description="Helical" evidence="1">
    <location>
        <begin position="241"/>
        <end position="258"/>
    </location>
</feature>
<organism evidence="2 3">
    <name type="scientific">Exiguobacterium oxidotolerans</name>
    <dbReference type="NCBI Taxonomy" id="223958"/>
    <lineage>
        <taxon>Bacteria</taxon>
        <taxon>Bacillati</taxon>
        <taxon>Bacillota</taxon>
        <taxon>Bacilli</taxon>
        <taxon>Bacillales</taxon>
        <taxon>Bacillales Family XII. Incertae Sedis</taxon>
        <taxon>Exiguobacterium</taxon>
    </lineage>
</organism>
<dbReference type="EMBL" id="CABWKQ010000002">
    <property type="protein sequence ID" value="VWX33083.1"/>
    <property type="molecule type" value="Genomic_DNA"/>
</dbReference>
<gene>
    <name evidence="2" type="ORF">EXIGUO9Y_100037</name>
</gene>
<name>A0A653I2R4_9BACL</name>
<accession>A0A653I2R4</accession>
<proteinExistence type="predicted"/>
<feature type="transmembrane region" description="Helical" evidence="1">
    <location>
        <begin position="210"/>
        <end position="229"/>
    </location>
</feature>
<keyword evidence="1" id="KW-1133">Transmembrane helix</keyword>
<sequence>MKQYLMLTNEELKRSWKIIVSFILAIASIEILIVVGRIIYHERQVQSYMKSAKLSEVEAIQEIGKLSFEQASSYFSYIIMIGVAFVLLYAIQIWYRDWLGESKYIYRLLLLPGSRAKIFFAKFTSLVLVIVSFLGLQWTVIQLSHGIFNWLIKDGYRESGSLGLSRSLNKLYMMNLIDLFVLVILSLFIVSFLFLFVLLERSYGKSKGMLFIIIELVVLIVILISMQYSLEMIDGLLQEEFGAIVLSVFTLYFIYTIWRSLRLLKWKITV</sequence>
<evidence type="ECO:0000256" key="1">
    <source>
        <dbReference type="SAM" id="Phobius"/>
    </source>
</evidence>
<feature type="transmembrane region" description="Helical" evidence="1">
    <location>
        <begin position="172"/>
        <end position="198"/>
    </location>
</feature>
<feature type="transmembrane region" description="Helical" evidence="1">
    <location>
        <begin position="74"/>
        <end position="95"/>
    </location>
</feature>
<feature type="transmembrane region" description="Helical" evidence="1">
    <location>
        <begin position="116"/>
        <end position="141"/>
    </location>
</feature>
<keyword evidence="1" id="KW-0472">Membrane</keyword>
<dbReference type="AlphaFoldDB" id="A0A653I2R4"/>
<evidence type="ECO:0000313" key="2">
    <source>
        <dbReference type="EMBL" id="VWX33083.1"/>
    </source>
</evidence>
<feature type="transmembrane region" description="Helical" evidence="1">
    <location>
        <begin position="20"/>
        <end position="40"/>
    </location>
</feature>
<reference evidence="2 3" key="1">
    <citation type="submission" date="2019-10" db="EMBL/GenBank/DDBJ databases">
        <authorList>
            <person name="Karimi E."/>
        </authorList>
    </citation>
    <scope>NUCLEOTIDE SEQUENCE [LARGE SCALE GENOMIC DNA]</scope>
    <source>
        <strain evidence="2">Exiguobacterium sp. 9Y</strain>
    </source>
</reference>
<protein>
    <submittedName>
        <fullName evidence="2">Uncharacterized protein</fullName>
    </submittedName>
</protein>
<dbReference type="Proteomes" id="UP000439752">
    <property type="component" value="Unassembled WGS sequence"/>
</dbReference>
<evidence type="ECO:0000313" key="3">
    <source>
        <dbReference type="Proteomes" id="UP000439752"/>
    </source>
</evidence>
<keyword evidence="1" id="KW-0812">Transmembrane</keyword>
<dbReference type="RefSeq" id="WP_159172668.1">
    <property type="nucleotide sequence ID" value="NZ_LR732308.1"/>
</dbReference>
<keyword evidence="3" id="KW-1185">Reference proteome</keyword>